<evidence type="ECO:0000256" key="2">
    <source>
        <dbReference type="SAM" id="Phobius"/>
    </source>
</evidence>
<organism evidence="3 4">
    <name type="scientific">Polarella glacialis</name>
    <name type="common">Dinoflagellate</name>
    <dbReference type="NCBI Taxonomy" id="89957"/>
    <lineage>
        <taxon>Eukaryota</taxon>
        <taxon>Sar</taxon>
        <taxon>Alveolata</taxon>
        <taxon>Dinophyceae</taxon>
        <taxon>Suessiales</taxon>
        <taxon>Suessiaceae</taxon>
        <taxon>Polarella</taxon>
    </lineage>
</organism>
<dbReference type="EMBL" id="CAJNNV010029591">
    <property type="protein sequence ID" value="CAE8629093.1"/>
    <property type="molecule type" value="Genomic_DNA"/>
</dbReference>
<comment type="caution">
    <text evidence="3">The sequence shown here is derived from an EMBL/GenBank/DDBJ whole genome shotgun (WGS) entry which is preliminary data.</text>
</comment>
<feature type="transmembrane region" description="Helical" evidence="2">
    <location>
        <begin position="53"/>
        <end position="79"/>
    </location>
</feature>
<evidence type="ECO:0000256" key="1">
    <source>
        <dbReference type="SAM" id="MobiDB-lite"/>
    </source>
</evidence>
<keyword evidence="2" id="KW-0472">Membrane</keyword>
<keyword evidence="4" id="KW-1185">Reference proteome</keyword>
<dbReference type="Proteomes" id="UP000654075">
    <property type="component" value="Unassembled WGS sequence"/>
</dbReference>
<protein>
    <submittedName>
        <fullName evidence="3">Uncharacterized protein</fullName>
    </submittedName>
</protein>
<proteinExistence type="predicted"/>
<dbReference type="OrthoDB" id="201504at2759"/>
<keyword evidence="2" id="KW-1133">Transmembrane helix</keyword>
<gene>
    <name evidence="3" type="ORF">PGLA1383_LOCUS45666</name>
</gene>
<name>A0A813GWE6_POLGL</name>
<feature type="region of interest" description="Disordered" evidence="1">
    <location>
        <begin position="136"/>
        <end position="155"/>
    </location>
</feature>
<sequence length="283" mass="32371">MFGVAFIGFVMAFNIGFGDKILEMSTFAKSAVYLCRAFVRDVKLMPVYDLTPIFGAGLIMIFYLTMLLVGLALMFAMMADSLFNAKYSKVLKEKADHAAYWHEDEPLEEFARWTKRKSWWLLKRYFPSLNDRIQKYRQSQEGQGEHEMDDFGHNSSGFGKAQGGLALQDRRPSVATKDSWRMGGGGGKRALEDDRQSSHSTGYSDDSEINHRPRPQDLMRAIEHMSGRILSEITVTGIEIKSELHDVCERVAQMQMAVEELTWRCDKVKGEQESQLQDDLHEF</sequence>
<dbReference type="AlphaFoldDB" id="A0A813GWE6"/>
<feature type="region of interest" description="Disordered" evidence="1">
    <location>
        <begin position="162"/>
        <end position="212"/>
    </location>
</feature>
<evidence type="ECO:0000313" key="3">
    <source>
        <dbReference type="EMBL" id="CAE8629093.1"/>
    </source>
</evidence>
<keyword evidence="2" id="KW-0812">Transmembrane</keyword>
<reference evidence="3" key="1">
    <citation type="submission" date="2021-02" db="EMBL/GenBank/DDBJ databases">
        <authorList>
            <person name="Dougan E. K."/>
            <person name="Rhodes N."/>
            <person name="Thang M."/>
            <person name="Chan C."/>
        </authorList>
    </citation>
    <scope>NUCLEOTIDE SEQUENCE</scope>
</reference>
<evidence type="ECO:0000313" key="4">
    <source>
        <dbReference type="Proteomes" id="UP000654075"/>
    </source>
</evidence>
<accession>A0A813GWE6</accession>
<feature type="compositionally biased region" description="Basic and acidic residues" evidence="1">
    <location>
        <begin position="143"/>
        <end position="152"/>
    </location>
</feature>